<protein>
    <submittedName>
        <fullName evidence="1">(Mediterranean fruit fly) hypothetical protein</fullName>
    </submittedName>
</protein>
<gene>
    <name evidence="1" type="ORF">CCAP1982_LOCUS22183</name>
</gene>
<keyword evidence="2" id="KW-1185">Reference proteome</keyword>
<accession>A0A811VG02</accession>
<name>A0A811VG02_CERCA</name>
<dbReference type="EMBL" id="CAJHJT010000056">
    <property type="protein sequence ID" value="CAD7014177.1"/>
    <property type="molecule type" value="Genomic_DNA"/>
</dbReference>
<evidence type="ECO:0000313" key="1">
    <source>
        <dbReference type="EMBL" id="CAD7014177.1"/>
    </source>
</evidence>
<organism evidence="1 2">
    <name type="scientific">Ceratitis capitata</name>
    <name type="common">Mediterranean fruit fly</name>
    <name type="synonym">Tephritis capitata</name>
    <dbReference type="NCBI Taxonomy" id="7213"/>
    <lineage>
        <taxon>Eukaryota</taxon>
        <taxon>Metazoa</taxon>
        <taxon>Ecdysozoa</taxon>
        <taxon>Arthropoda</taxon>
        <taxon>Hexapoda</taxon>
        <taxon>Insecta</taxon>
        <taxon>Pterygota</taxon>
        <taxon>Neoptera</taxon>
        <taxon>Endopterygota</taxon>
        <taxon>Diptera</taxon>
        <taxon>Brachycera</taxon>
        <taxon>Muscomorpha</taxon>
        <taxon>Tephritoidea</taxon>
        <taxon>Tephritidae</taxon>
        <taxon>Ceratitis</taxon>
        <taxon>Ceratitis</taxon>
    </lineage>
</organism>
<reference evidence="1" key="1">
    <citation type="submission" date="2020-11" db="EMBL/GenBank/DDBJ databases">
        <authorList>
            <person name="Whitehead M."/>
        </authorList>
    </citation>
    <scope>NUCLEOTIDE SEQUENCE</scope>
    <source>
        <strain evidence="1">EGII</strain>
    </source>
</reference>
<evidence type="ECO:0000313" key="2">
    <source>
        <dbReference type="Proteomes" id="UP000606786"/>
    </source>
</evidence>
<comment type="caution">
    <text evidence="1">The sequence shown here is derived from an EMBL/GenBank/DDBJ whole genome shotgun (WGS) entry which is preliminary data.</text>
</comment>
<dbReference type="Proteomes" id="UP000606786">
    <property type="component" value="Unassembled WGS sequence"/>
</dbReference>
<dbReference type="AlphaFoldDB" id="A0A811VG02"/>
<proteinExistence type="predicted"/>
<sequence length="114" mass="11927">MSATTTLAVAVGELKHMCGRAIGTITTTAVSCQKMHALSCLATLALSRKSTMNSLPSLCHRRLADDCCRLLAAHCAANFRAQNHQFNTSTTAPPEVTASAATTAAGNIEVPIKQ</sequence>